<feature type="transmembrane region" description="Helical" evidence="5">
    <location>
        <begin position="276"/>
        <end position="304"/>
    </location>
</feature>
<sequence>MDSKELSPASIRNRLCQVTWGWYSMSMATGGIAVLLYNTPHRFTGLDTIGKIIYIFNIVLFVAISFCLGLRFISRSSALKESFQAPNETHFVGTCPLALATIIIGASSYGTDACGPWLLVALRVIFWIYVAIAVIQAVVHNWYLYHRGMASAQPFAIVRLLPSFPAMLSGTIASVLAPSQPDEQAIPIIIGGTTLQGFGFTMSLFIYSEYFYRLNKEGLPKPSDRPEMFISVGPWSFTALALIGMANAAVEKFPERYIVSSTNETGSTMAVETGQIALVLASLAGIFLWTLSFYCLCISILSVLAPCRVFGGHGGAPMSLAYWSMVFPNTGFVIATVKIGQVLQSEAILWVSSVLTVVQVAIWLAVTIATVWVLGSKGFL</sequence>
<dbReference type="InterPro" id="IPR004695">
    <property type="entry name" value="SLAC1/Mae1/Ssu1/TehA"/>
</dbReference>
<evidence type="ECO:0000313" key="6">
    <source>
        <dbReference type="EMBL" id="OJJ55351.1"/>
    </source>
</evidence>
<dbReference type="Gene3D" id="1.50.10.150">
    <property type="entry name" value="Voltage-dependent anion channel"/>
    <property type="match status" value="1"/>
</dbReference>
<dbReference type="RefSeq" id="XP_040699157.1">
    <property type="nucleotide sequence ID" value="XM_040849839.1"/>
</dbReference>
<feature type="transmembrane region" description="Helical" evidence="5">
    <location>
        <begin position="91"/>
        <end position="111"/>
    </location>
</feature>
<accession>A0A1L9T7K3</accession>
<feature type="transmembrane region" description="Helical" evidence="5">
    <location>
        <begin position="20"/>
        <end position="40"/>
    </location>
</feature>
<evidence type="ECO:0000256" key="2">
    <source>
        <dbReference type="ARBA" id="ARBA00022692"/>
    </source>
</evidence>
<reference evidence="7" key="1">
    <citation type="journal article" date="2017" name="Genome Biol.">
        <title>Comparative genomics reveals high biological diversity and specific adaptations in the industrially and medically important fungal genus Aspergillus.</title>
        <authorList>
            <person name="de Vries R.P."/>
            <person name="Riley R."/>
            <person name="Wiebenga A."/>
            <person name="Aguilar-Osorio G."/>
            <person name="Amillis S."/>
            <person name="Uchima C.A."/>
            <person name="Anderluh G."/>
            <person name="Asadollahi M."/>
            <person name="Askin M."/>
            <person name="Barry K."/>
            <person name="Battaglia E."/>
            <person name="Bayram O."/>
            <person name="Benocci T."/>
            <person name="Braus-Stromeyer S.A."/>
            <person name="Caldana C."/>
            <person name="Canovas D."/>
            <person name="Cerqueira G.C."/>
            <person name="Chen F."/>
            <person name="Chen W."/>
            <person name="Choi C."/>
            <person name="Clum A."/>
            <person name="Dos Santos R.A."/>
            <person name="Damasio A.R."/>
            <person name="Diallinas G."/>
            <person name="Emri T."/>
            <person name="Fekete E."/>
            <person name="Flipphi M."/>
            <person name="Freyberg S."/>
            <person name="Gallo A."/>
            <person name="Gournas C."/>
            <person name="Habgood R."/>
            <person name="Hainaut M."/>
            <person name="Harispe M.L."/>
            <person name="Henrissat B."/>
            <person name="Hilden K.S."/>
            <person name="Hope R."/>
            <person name="Hossain A."/>
            <person name="Karabika E."/>
            <person name="Karaffa L."/>
            <person name="Karanyi Z."/>
            <person name="Krasevec N."/>
            <person name="Kuo A."/>
            <person name="Kusch H."/>
            <person name="LaButti K."/>
            <person name="Lagendijk E.L."/>
            <person name="Lapidus A."/>
            <person name="Levasseur A."/>
            <person name="Lindquist E."/>
            <person name="Lipzen A."/>
            <person name="Logrieco A.F."/>
            <person name="MacCabe A."/>
            <person name="Maekelae M.R."/>
            <person name="Malavazi I."/>
            <person name="Melin P."/>
            <person name="Meyer V."/>
            <person name="Mielnichuk N."/>
            <person name="Miskei M."/>
            <person name="Molnar A.P."/>
            <person name="Mule G."/>
            <person name="Ngan C.Y."/>
            <person name="Orejas M."/>
            <person name="Orosz E."/>
            <person name="Ouedraogo J.P."/>
            <person name="Overkamp K.M."/>
            <person name="Park H.-S."/>
            <person name="Perrone G."/>
            <person name="Piumi F."/>
            <person name="Punt P.J."/>
            <person name="Ram A.F."/>
            <person name="Ramon A."/>
            <person name="Rauscher S."/>
            <person name="Record E."/>
            <person name="Riano-Pachon D.M."/>
            <person name="Robert V."/>
            <person name="Roehrig J."/>
            <person name="Ruller R."/>
            <person name="Salamov A."/>
            <person name="Salih N.S."/>
            <person name="Samson R.A."/>
            <person name="Sandor E."/>
            <person name="Sanguinetti M."/>
            <person name="Schuetze T."/>
            <person name="Sepcic K."/>
            <person name="Shelest E."/>
            <person name="Sherlock G."/>
            <person name="Sophianopoulou V."/>
            <person name="Squina F.M."/>
            <person name="Sun H."/>
            <person name="Susca A."/>
            <person name="Todd R.B."/>
            <person name="Tsang A."/>
            <person name="Unkles S.E."/>
            <person name="van de Wiele N."/>
            <person name="van Rossen-Uffink D."/>
            <person name="Oliveira J.V."/>
            <person name="Vesth T.C."/>
            <person name="Visser J."/>
            <person name="Yu J.-H."/>
            <person name="Zhou M."/>
            <person name="Andersen M.R."/>
            <person name="Archer D.B."/>
            <person name="Baker S.E."/>
            <person name="Benoit I."/>
            <person name="Brakhage A.A."/>
            <person name="Braus G.H."/>
            <person name="Fischer R."/>
            <person name="Frisvad J.C."/>
            <person name="Goldman G.H."/>
            <person name="Houbraken J."/>
            <person name="Oakley B."/>
            <person name="Pocsi I."/>
            <person name="Scazzocchio C."/>
            <person name="Seiboth B."/>
            <person name="vanKuyk P.A."/>
            <person name="Wortman J."/>
            <person name="Dyer P.S."/>
            <person name="Grigoriev I.V."/>
        </authorList>
    </citation>
    <scope>NUCLEOTIDE SEQUENCE [LARGE SCALE GENOMIC DNA]</scope>
    <source>
        <strain evidence="7">CBS 593.65</strain>
    </source>
</reference>
<keyword evidence="7" id="KW-1185">Reference proteome</keyword>
<feature type="transmembrane region" description="Helical" evidence="5">
    <location>
        <begin position="347"/>
        <end position="374"/>
    </location>
</feature>
<proteinExistence type="predicted"/>
<dbReference type="Pfam" id="PF03595">
    <property type="entry name" value="SLAC1"/>
    <property type="match status" value="1"/>
</dbReference>
<keyword evidence="4 5" id="KW-0472">Membrane</keyword>
<evidence type="ECO:0000256" key="3">
    <source>
        <dbReference type="ARBA" id="ARBA00022989"/>
    </source>
</evidence>
<evidence type="ECO:0000313" key="7">
    <source>
        <dbReference type="Proteomes" id="UP000184356"/>
    </source>
</evidence>
<keyword evidence="2 5" id="KW-0812">Transmembrane</keyword>
<evidence type="ECO:0008006" key="8">
    <source>
        <dbReference type="Google" id="ProtNLM"/>
    </source>
</evidence>
<protein>
    <recommendedName>
        <fullName evidence="8">C4-dicarboxylate transporter/malic acid transport protein</fullName>
    </recommendedName>
</protein>
<organism evidence="6 7">
    <name type="scientific">Aspergillus sydowii CBS 593.65</name>
    <dbReference type="NCBI Taxonomy" id="1036612"/>
    <lineage>
        <taxon>Eukaryota</taxon>
        <taxon>Fungi</taxon>
        <taxon>Dikarya</taxon>
        <taxon>Ascomycota</taxon>
        <taxon>Pezizomycotina</taxon>
        <taxon>Eurotiomycetes</taxon>
        <taxon>Eurotiomycetidae</taxon>
        <taxon>Eurotiales</taxon>
        <taxon>Aspergillaceae</taxon>
        <taxon>Aspergillus</taxon>
        <taxon>Aspergillus subgen. Nidulantes</taxon>
    </lineage>
</organism>
<dbReference type="OrthoDB" id="2901184at2759"/>
<feature type="transmembrane region" description="Helical" evidence="5">
    <location>
        <begin position="117"/>
        <end position="144"/>
    </location>
</feature>
<comment type="subcellular location">
    <subcellularLocation>
        <location evidence="1">Membrane</location>
        <topology evidence="1">Multi-pass membrane protein</topology>
    </subcellularLocation>
</comment>
<dbReference type="GO" id="GO:0015140">
    <property type="term" value="F:malate transmembrane transporter activity"/>
    <property type="evidence" value="ECO:0007669"/>
    <property type="project" value="InterPro"/>
</dbReference>
<dbReference type="CDD" id="cd09317">
    <property type="entry name" value="TDT_Mae1_like"/>
    <property type="match status" value="1"/>
</dbReference>
<dbReference type="AlphaFoldDB" id="A0A1L9T7K3"/>
<name>A0A1L9T7K3_9EURO</name>
<dbReference type="PANTHER" id="PTHR31162">
    <property type="entry name" value="MALIC ACID TRANSPORT PROTEIN-RELATED"/>
    <property type="match status" value="1"/>
</dbReference>
<gene>
    <name evidence="6" type="ORF">ASPSYDRAFT_60343</name>
</gene>
<feature type="transmembrane region" description="Helical" evidence="5">
    <location>
        <begin position="156"/>
        <end position="179"/>
    </location>
</feature>
<feature type="transmembrane region" description="Helical" evidence="5">
    <location>
        <begin position="185"/>
        <end position="207"/>
    </location>
</feature>
<dbReference type="Proteomes" id="UP000184356">
    <property type="component" value="Unassembled WGS sequence"/>
</dbReference>
<keyword evidence="3 5" id="KW-1133">Transmembrane helix</keyword>
<dbReference type="VEuPathDB" id="FungiDB:ASPSYDRAFT_60343"/>
<dbReference type="InterPro" id="IPR030185">
    <property type="entry name" value="Mae1"/>
</dbReference>
<feature type="transmembrane region" description="Helical" evidence="5">
    <location>
        <begin position="316"/>
        <end position="335"/>
    </location>
</feature>
<dbReference type="STRING" id="1036612.A0A1L9T7K3"/>
<dbReference type="GeneID" id="63765912"/>
<evidence type="ECO:0000256" key="4">
    <source>
        <dbReference type="ARBA" id="ARBA00023136"/>
    </source>
</evidence>
<dbReference type="EMBL" id="KV878592">
    <property type="protein sequence ID" value="OJJ55351.1"/>
    <property type="molecule type" value="Genomic_DNA"/>
</dbReference>
<feature type="transmembrane region" description="Helical" evidence="5">
    <location>
        <begin position="228"/>
        <end position="250"/>
    </location>
</feature>
<dbReference type="InterPro" id="IPR038665">
    <property type="entry name" value="Voltage-dep_anion_channel_sf"/>
</dbReference>
<evidence type="ECO:0000256" key="1">
    <source>
        <dbReference type="ARBA" id="ARBA00004141"/>
    </source>
</evidence>
<dbReference type="PANTHER" id="PTHR31162:SF1">
    <property type="entry name" value="TRANSPORTER_MALIC ACID TRANSPORT PROTEIN, PUTATIVE (AFU_ORTHOLOGUE AFUA_2G17660)-RELATED"/>
    <property type="match status" value="1"/>
</dbReference>
<evidence type="ECO:0000256" key="5">
    <source>
        <dbReference type="SAM" id="Phobius"/>
    </source>
</evidence>
<feature type="transmembrane region" description="Helical" evidence="5">
    <location>
        <begin position="52"/>
        <end position="70"/>
    </location>
</feature>
<dbReference type="GO" id="GO:0016020">
    <property type="term" value="C:membrane"/>
    <property type="evidence" value="ECO:0007669"/>
    <property type="project" value="UniProtKB-SubCell"/>
</dbReference>